<dbReference type="Gene3D" id="3.30.420.40">
    <property type="match status" value="3"/>
</dbReference>
<dbReference type="PANTHER" id="PTHR43095">
    <property type="entry name" value="SUGAR KINASE"/>
    <property type="match status" value="1"/>
</dbReference>
<gene>
    <name evidence="4" type="ORF">SAMN04487775_106183</name>
</gene>
<dbReference type="GO" id="GO:0016301">
    <property type="term" value="F:kinase activity"/>
    <property type="evidence" value="ECO:0007669"/>
    <property type="project" value="UniProtKB-KW"/>
</dbReference>
<dbReference type="AlphaFoldDB" id="A0A1I3LCU2"/>
<protein>
    <submittedName>
        <fullName evidence="4">Sugar (Pentulose or hexulose) kinase</fullName>
    </submittedName>
</protein>
<evidence type="ECO:0000313" key="4">
    <source>
        <dbReference type="EMBL" id="SFI82215.1"/>
    </source>
</evidence>
<organism evidence="4 5">
    <name type="scientific">Treponema bryantii</name>
    <dbReference type="NCBI Taxonomy" id="163"/>
    <lineage>
        <taxon>Bacteria</taxon>
        <taxon>Pseudomonadati</taxon>
        <taxon>Spirochaetota</taxon>
        <taxon>Spirochaetia</taxon>
        <taxon>Spirochaetales</taxon>
        <taxon>Treponemataceae</taxon>
        <taxon>Treponema</taxon>
    </lineage>
</organism>
<evidence type="ECO:0000256" key="3">
    <source>
        <dbReference type="ARBA" id="ARBA00022777"/>
    </source>
</evidence>
<dbReference type="SUPFAM" id="SSF53067">
    <property type="entry name" value="Actin-like ATPase domain"/>
    <property type="match status" value="1"/>
</dbReference>
<keyword evidence="3 4" id="KW-0418">Kinase</keyword>
<keyword evidence="2" id="KW-0808">Transferase</keyword>
<dbReference type="EMBL" id="FORI01000006">
    <property type="protein sequence ID" value="SFI82215.1"/>
    <property type="molecule type" value="Genomic_DNA"/>
</dbReference>
<reference evidence="5" key="1">
    <citation type="submission" date="2016-10" db="EMBL/GenBank/DDBJ databases">
        <authorList>
            <person name="Varghese N."/>
            <person name="Submissions S."/>
        </authorList>
    </citation>
    <scope>NUCLEOTIDE SEQUENCE [LARGE SCALE GENOMIC DNA]</scope>
    <source>
        <strain evidence="5">XBD1002</strain>
    </source>
</reference>
<evidence type="ECO:0000313" key="5">
    <source>
        <dbReference type="Proteomes" id="UP000182737"/>
    </source>
</evidence>
<evidence type="ECO:0000256" key="1">
    <source>
        <dbReference type="ARBA" id="ARBA00009156"/>
    </source>
</evidence>
<name>A0A1I3LCU2_9SPIR</name>
<evidence type="ECO:0000256" key="2">
    <source>
        <dbReference type="ARBA" id="ARBA00022679"/>
    </source>
</evidence>
<dbReference type="InterPro" id="IPR043129">
    <property type="entry name" value="ATPase_NBD"/>
</dbReference>
<keyword evidence="5" id="KW-1185">Reference proteome</keyword>
<comment type="similarity">
    <text evidence="1">Belongs to the FGGY kinase family.</text>
</comment>
<accession>A0A1I3LCU2</accession>
<sequence length="384" mass="41755">MSDAILCVDIGTTSLKAALVTADGEVASFCSVPIEDSPNPAGSKNEFAASLWYGAFYQAVKELKNQLPVTTIEKIVISGNGPTVVSDSGYTVFWNEDFSDIEIPDDAEVQKSLFVPKLLALKKRAPKIYKKSRKIFSGPEYLIYVLTGAAVTILPEERFKPAYWNEQVCKTCGIDYKKLPPFVGIGNVCGTMHKQIAAKLSCCGTNLRFSLNCQVIAGGPDFIVALIGTGTLRAGRLCDRCGSSEGLNFCTDRPVTGEDLRTLPSVIPGLWNVSYLIPDSGELSEEERLNAVEKGINTLKAAASAAGISFPSEMAVTGGQTNDELLLKEKAQRLNMKILRPRDNHFVHSELLGDACAGYLNTGKYRSLQEVSEHIVKLEPYENL</sequence>
<proteinExistence type="inferred from homology"/>
<dbReference type="OrthoDB" id="9805576at2"/>
<dbReference type="InterPro" id="IPR050406">
    <property type="entry name" value="FGGY_Carb_Kinase"/>
</dbReference>
<dbReference type="RefSeq" id="WP_074932013.1">
    <property type="nucleotide sequence ID" value="NZ_FORI01000006.1"/>
</dbReference>
<dbReference type="Proteomes" id="UP000182737">
    <property type="component" value="Unassembled WGS sequence"/>
</dbReference>